<proteinExistence type="predicted"/>
<feature type="transmembrane region" description="Helical" evidence="1">
    <location>
        <begin position="74"/>
        <end position="95"/>
    </location>
</feature>
<accession>A0ABS5W5H3</accession>
<dbReference type="PANTHER" id="PTHR34703">
    <property type="entry name" value="ANTIPORTER SUBUNIT MNHG2-RELATED"/>
    <property type="match status" value="1"/>
</dbReference>
<evidence type="ECO:0000256" key="1">
    <source>
        <dbReference type="SAM" id="Phobius"/>
    </source>
</evidence>
<evidence type="ECO:0000313" key="3">
    <source>
        <dbReference type="Proteomes" id="UP000811255"/>
    </source>
</evidence>
<reference evidence="2 3" key="1">
    <citation type="submission" date="2021-05" db="EMBL/GenBank/DDBJ databases">
        <title>Croceibacterium sp. LX-88 genome sequence.</title>
        <authorList>
            <person name="Luo X."/>
        </authorList>
    </citation>
    <scope>NUCLEOTIDE SEQUENCE [LARGE SCALE GENOMIC DNA]</scope>
    <source>
        <strain evidence="2 3">LX-88</strain>
    </source>
</reference>
<dbReference type="RefSeq" id="WP_214535853.1">
    <property type="nucleotide sequence ID" value="NZ_JAHFVK010000001.1"/>
</dbReference>
<sequence length="121" mass="12701">MSGAPDLPGWAALLVGILVIAGAVMTLLGSIGLVRLGTFFERIHPPTVGSSSGMALIVLASMICFSVLRSRPAVHEILIAISVTMTTPVTFMLLARAALYRERLEGQSTGDPGDEDPVHSD</sequence>
<name>A0ABS5W5H3_9SPHN</name>
<dbReference type="Pfam" id="PF03334">
    <property type="entry name" value="PhaG_MnhG_YufB"/>
    <property type="match status" value="1"/>
</dbReference>
<feature type="transmembrane region" description="Helical" evidence="1">
    <location>
        <begin position="48"/>
        <end position="68"/>
    </location>
</feature>
<keyword evidence="1" id="KW-0812">Transmembrane</keyword>
<keyword evidence="1" id="KW-0472">Membrane</keyword>
<dbReference type="InterPro" id="IPR005133">
    <property type="entry name" value="PhaG_MnhG_YufB"/>
</dbReference>
<dbReference type="EMBL" id="JAHFVK010000001">
    <property type="protein sequence ID" value="MBT2134475.1"/>
    <property type="molecule type" value="Genomic_DNA"/>
</dbReference>
<feature type="transmembrane region" description="Helical" evidence="1">
    <location>
        <begin position="12"/>
        <end position="36"/>
    </location>
</feature>
<dbReference type="NCBIfam" id="TIGR01300">
    <property type="entry name" value="CPA3_mnhG_phaG"/>
    <property type="match status" value="1"/>
</dbReference>
<dbReference type="Proteomes" id="UP000811255">
    <property type="component" value="Unassembled WGS sequence"/>
</dbReference>
<protein>
    <submittedName>
        <fullName evidence="2">Monovalent cation/H(+) antiporter subunit G</fullName>
    </submittedName>
</protein>
<dbReference type="PANTHER" id="PTHR34703:SF1">
    <property type="entry name" value="ANTIPORTER SUBUNIT MNHG2-RELATED"/>
    <property type="match status" value="1"/>
</dbReference>
<comment type="caution">
    <text evidence="2">The sequence shown here is derived from an EMBL/GenBank/DDBJ whole genome shotgun (WGS) entry which is preliminary data.</text>
</comment>
<gene>
    <name evidence="2" type="primary">mnhG</name>
    <name evidence="2" type="ORF">KK137_09035</name>
</gene>
<keyword evidence="3" id="KW-1185">Reference proteome</keyword>
<organism evidence="2 3">
    <name type="scientific">Croceibacterium selenioxidans</name>
    <dbReference type="NCBI Taxonomy" id="2838833"/>
    <lineage>
        <taxon>Bacteria</taxon>
        <taxon>Pseudomonadati</taxon>
        <taxon>Pseudomonadota</taxon>
        <taxon>Alphaproteobacteria</taxon>
        <taxon>Sphingomonadales</taxon>
        <taxon>Erythrobacteraceae</taxon>
        <taxon>Croceibacterium</taxon>
    </lineage>
</organism>
<evidence type="ECO:0000313" key="2">
    <source>
        <dbReference type="EMBL" id="MBT2134475.1"/>
    </source>
</evidence>
<keyword evidence="1" id="KW-1133">Transmembrane helix</keyword>